<protein>
    <submittedName>
        <fullName evidence="2">Uncharacterized protein</fullName>
    </submittedName>
</protein>
<organism evidence="1 2">
    <name type="scientific">Romanomermis culicivorax</name>
    <name type="common">Nematode worm</name>
    <dbReference type="NCBI Taxonomy" id="13658"/>
    <lineage>
        <taxon>Eukaryota</taxon>
        <taxon>Metazoa</taxon>
        <taxon>Ecdysozoa</taxon>
        <taxon>Nematoda</taxon>
        <taxon>Enoplea</taxon>
        <taxon>Dorylaimia</taxon>
        <taxon>Mermithida</taxon>
        <taxon>Mermithoidea</taxon>
        <taxon>Mermithidae</taxon>
        <taxon>Romanomermis</taxon>
    </lineage>
</organism>
<dbReference type="AlphaFoldDB" id="A0A915KWQ6"/>
<keyword evidence="1" id="KW-1185">Reference proteome</keyword>
<proteinExistence type="predicted"/>
<evidence type="ECO:0000313" key="1">
    <source>
        <dbReference type="Proteomes" id="UP000887565"/>
    </source>
</evidence>
<name>A0A915KWQ6_ROMCU</name>
<reference evidence="2" key="1">
    <citation type="submission" date="2022-11" db="UniProtKB">
        <authorList>
            <consortium name="WormBaseParasite"/>
        </authorList>
    </citation>
    <scope>IDENTIFICATION</scope>
</reference>
<dbReference type="Proteomes" id="UP000887565">
    <property type="component" value="Unplaced"/>
</dbReference>
<sequence>MAEVDGKAGRASGSLEDCELTRDESQSHLLLDITENLVRSWTVVQCKELYKIWFFEVAQQWCGEPFDVHVIHSNDLTRYFEIGSFTQNPHKVGFLDSAHNVLKSFVHGLAKTVEEAVQVKGKPSLFTHSIKDWQLMDNSGCFPASYGSFHKQTLMQPNYDQKSTVNSFICSRSAPGSFMYVSPPFKQNRYFLNLTLKTNCRLAVEVRHQENRTVLIQQELGLDCQLQLNIIDRSQVTKPSSLGHSCNLCENYVFPEIFAPQACHVSSIVNNNGKMPVICHCLKWLNEYTKEGDKCFEGELVIQSNVMWSNLTAPTEYNIYPFDVCANIRKMEVAQRIGYVSSLEKDASRTVATVESLVLSLHILNHDQNLSFEYASIRFDLSRLDAEGAPEPQRMLSTSKKEYLNL</sequence>
<accession>A0A915KWQ6</accession>
<evidence type="ECO:0000313" key="2">
    <source>
        <dbReference type="WBParaSite" id="nRc.2.0.1.t43241-RA"/>
    </source>
</evidence>
<dbReference type="WBParaSite" id="nRc.2.0.1.t43241-RA">
    <property type="protein sequence ID" value="nRc.2.0.1.t43241-RA"/>
    <property type="gene ID" value="nRc.2.0.1.g43241"/>
</dbReference>